<proteinExistence type="predicted"/>
<gene>
    <name evidence="1" type="ORF">M768_00950</name>
</gene>
<dbReference type="AlphaFoldDB" id="A0A0M0FAC1"/>
<comment type="caution">
    <text evidence="1">The sequence shown here is derived from an EMBL/GenBank/DDBJ whole genome shotgun (WGS) entry which is preliminary data.</text>
</comment>
<evidence type="ECO:0000313" key="1">
    <source>
        <dbReference type="EMBL" id="KON74524.1"/>
    </source>
</evidence>
<name>A0A0M0FAC1_CELCE</name>
<dbReference type="EMBL" id="ATNL01000006">
    <property type="protein sequence ID" value="KON74524.1"/>
    <property type="molecule type" value="Genomic_DNA"/>
</dbReference>
<organism evidence="1 2">
    <name type="scientific">Cellulosimicrobium cellulans F16</name>
    <dbReference type="NCBI Taxonomy" id="1350482"/>
    <lineage>
        <taxon>Bacteria</taxon>
        <taxon>Bacillati</taxon>
        <taxon>Actinomycetota</taxon>
        <taxon>Actinomycetes</taxon>
        <taxon>Micrococcales</taxon>
        <taxon>Promicromonosporaceae</taxon>
        <taxon>Cellulosimicrobium</taxon>
    </lineage>
</organism>
<dbReference type="Proteomes" id="UP000037387">
    <property type="component" value="Unassembled WGS sequence"/>
</dbReference>
<dbReference type="PATRIC" id="fig|1350482.3.peg.174"/>
<sequence>MLALLTATVAACLAGCGTSGDEACRRAVDAYGSTLEALARDLATEGGSPGEIWCDTDGPGIAVVDVEADRPNDFRAETRRLRDALASRGWEPTGRVDDGAETFERPQDGYSATLETFLDGSISVSFSSPQWSPGS</sequence>
<protein>
    <submittedName>
        <fullName evidence="1">Uncharacterized protein</fullName>
    </submittedName>
</protein>
<evidence type="ECO:0000313" key="2">
    <source>
        <dbReference type="Proteomes" id="UP000037387"/>
    </source>
</evidence>
<accession>A0A0M0FAC1</accession>
<keyword evidence="2" id="KW-1185">Reference proteome</keyword>
<reference evidence="1 2" key="1">
    <citation type="journal article" date="2015" name="Sci. Rep.">
        <title>Functional and structural properties of a novel cellulosome-like multienzyme complex: efficient glycoside hydrolysis of water-insoluble 7-xylosyl-10-deacetylpaclitaxel.</title>
        <authorList>
            <person name="Dou T.Y."/>
            <person name="Luan H.W."/>
            <person name="Ge G.B."/>
            <person name="Dong M.M."/>
            <person name="Zou H.F."/>
            <person name="He Y.Q."/>
            <person name="Cui P."/>
            <person name="Wang J.Y."/>
            <person name="Hao D.C."/>
            <person name="Yang S.L."/>
            <person name="Yang L."/>
        </authorList>
    </citation>
    <scope>NUCLEOTIDE SEQUENCE [LARGE SCALE GENOMIC DNA]</scope>
    <source>
        <strain evidence="1 2">F16</strain>
    </source>
</reference>